<comment type="caution">
    <text evidence="1">The sequence shown here is derived from an EMBL/GenBank/DDBJ whole genome shotgun (WGS) entry which is preliminary data.</text>
</comment>
<keyword evidence="2" id="KW-1185">Reference proteome</keyword>
<evidence type="ECO:0000313" key="2">
    <source>
        <dbReference type="Proteomes" id="UP001277972"/>
    </source>
</evidence>
<proteinExistence type="predicted"/>
<protein>
    <submittedName>
        <fullName evidence="1">DUF910 family protein</fullName>
    </submittedName>
</protein>
<gene>
    <name evidence="1" type="ORF">SH601_08310</name>
</gene>
<dbReference type="EMBL" id="JAWZSR010000004">
    <property type="protein sequence ID" value="MDX8045990.1"/>
    <property type="molecule type" value="Genomic_DNA"/>
</dbReference>
<accession>A0ACC6M4V9</accession>
<reference evidence="1" key="1">
    <citation type="submission" date="2023-11" db="EMBL/GenBank/DDBJ databases">
        <title>Gracilibacillus pellucida a moderately halophilic bacterium isolated from saline soil in Xinjiang province.</title>
        <authorList>
            <person name="Zhang Z."/>
            <person name="Tan F."/>
            <person name="Wang Y."/>
            <person name="Xia M."/>
        </authorList>
    </citation>
    <scope>NUCLEOTIDE SEQUENCE</scope>
    <source>
        <strain evidence="1">S3-1-1</strain>
    </source>
</reference>
<organism evidence="1 2">
    <name type="scientific">Gracilibacillus pellucidus</name>
    <dbReference type="NCBI Taxonomy" id="3095368"/>
    <lineage>
        <taxon>Bacteria</taxon>
        <taxon>Bacillati</taxon>
        <taxon>Bacillota</taxon>
        <taxon>Bacilli</taxon>
        <taxon>Bacillales</taxon>
        <taxon>Bacillaceae</taxon>
        <taxon>Gracilibacillus</taxon>
    </lineage>
</organism>
<name>A0ACC6M4V9_9BACI</name>
<dbReference type="Proteomes" id="UP001277972">
    <property type="component" value="Unassembled WGS sequence"/>
</dbReference>
<sequence>MKNLYELRKFLLKFGTIIYIGDPLADLELMEEEMNELYQVNLITQDQFIQAKLIITREKEKLVKG</sequence>
<evidence type="ECO:0000313" key="1">
    <source>
        <dbReference type="EMBL" id="MDX8045990.1"/>
    </source>
</evidence>